<dbReference type="EMBL" id="BDUF01000109">
    <property type="protein sequence ID" value="GAX91742.1"/>
    <property type="molecule type" value="Genomic_DNA"/>
</dbReference>
<evidence type="ECO:0000259" key="2">
    <source>
        <dbReference type="Pfam" id="PF07905"/>
    </source>
</evidence>
<name>A0A292YEM0_9BACL</name>
<dbReference type="Gene3D" id="1.10.10.2840">
    <property type="entry name" value="PucR C-terminal helix-turn-helix domain"/>
    <property type="match status" value="1"/>
</dbReference>
<dbReference type="InterPro" id="IPR025736">
    <property type="entry name" value="PucR_C-HTH_dom"/>
</dbReference>
<dbReference type="Pfam" id="PF17853">
    <property type="entry name" value="GGDEF_2"/>
    <property type="match status" value="1"/>
</dbReference>
<dbReference type="InterPro" id="IPR041522">
    <property type="entry name" value="CdaR_GGDEF"/>
</dbReference>
<protein>
    <submittedName>
        <fullName evidence="5">PucR family transcriptional regulator</fullName>
    </submittedName>
</protein>
<dbReference type="OrthoDB" id="9792148at2"/>
<comment type="caution">
    <text evidence="5">The sequence shown here is derived from an EMBL/GenBank/DDBJ whole genome shotgun (WGS) entry which is preliminary data.</text>
</comment>
<dbReference type="RefSeq" id="WP_096183827.1">
    <property type="nucleotide sequence ID" value="NZ_BDUF01000109.1"/>
</dbReference>
<proteinExistence type="inferred from homology"/>
<sequence length="513" mass="58065">MTSEKFTVQNLLMLPVLQNAKLLSGAKGIGNEIYYVDILEVPELSGWVRPNEFLLTTGYSFQDNPVAICNLLDEMKRGGGAAIGIKTKRFLGEIPSIAIEKSNEYGVPLIEIPAEIPYIDITHSVMEQILNKQVVWLREVQDINSQFMNLVLHRRISELVVMIGQLLNCEVAVVNQNGEIESKTPGFTPQTVLYSQRIQVGEKVRGELALSRKVTSEDRFAKICLDQAVMVLALEFSAKDSVKRARERAREDFFIELLAGTSTFEDITLYRAKQLGFPTTKSQFIISIQAERSSGGILSNQDRGQVQDTIVKELKKTGHFPTITGVGEQIVAVCSAKQKDPVLQRKEAVEIASSLHQYLYEKYGVRFFFGIGQPREHLTQLHKSYIEAKKALENGQKVSSSKYVFDFSDIYVEDLLLDLKNHPSLNALYELYLLPIQTYDKKNGSQLLQTLDAYVRHGSNTKKVAEELFVHRNSVNYRLERIQDILQVDINDPEVMFRLDLTLRAWKLKVVGS</sequence>
<dbReference type="InterPro" id="IPR051448">
    <property type="entry name" value="CdaR-like_regulators"/>
</dbReference>
<evidence type="ECO:0000313" key="5">
    <source>
        <dbReference type="EMBL" id="GAX91742.1"/>
    </source>
</evidence>
<dbReference type="Proteomes" id="UP000217785">
    <property type="component" value="Unassembled WGS sequence"/>
</dbReference>
<dbReference type="AlphaFoldDB" id="A0A292YEM0"/>
<dbReference type="InterPro" id="IPR042070">
    <property type="entry name" value="PucR_C-HTH_sf"/>
</dbReference>
<feature type="domain" description="CdaR GGDEF-like" evidence="4">
    <location>
        <begin position="268"/>
        <end position="393"/>
    </location>
</feature>
<dbReference type="InterPro" id="IPR012914">
    <property type="entry name" value="PucR_dom"/>
</dbReference>
<evidence type="ECO:0000259" key="3">
    <source>
        <dbReference type="Pfam" id="PF13556"/>
    </source>
</evidence>
<feature type="domain" description="Purine catabolism PurC-like" evidence="2">
    <location>
        <begin position="11"/>
        <end position="129"/>
    </location>
</feature>
<evidence type="ECO:0000256" key="1">
    <source>
        <dbReference type="ARBA" id="ARBA00006754"/>
    </source>
</evidence>
<dbReference type="PANTHER" id="PTHR33744">
    <property type="entry name" value="CARBOHYDRATE DIACID REGULATOR"/>
    <property type="match status" value="1"/>
</dbReference>
<gene>
    <name evidence="5" type="ORF">EFBL_3433</name>
</gene>
<comment type="similarity">
    <text evidence="1">Belongs to the CdaR family.</text>
</comment>
<evidence type="ECO:0000259" key="4">
    <source>
        <dbReference type="Pfam" id="PF17853"/>
    </source>
</evidence>
<organism evidence="5 6">
    <name type="scientific">Effusibacillus lacus</name>
    <dbReference type="NCBI Taxonomy" id="1348429"/>
    <lineage>
        <taxon>Bacteria</taxon>
        <taxon>Bacillati</taxon>
        <taxon>Bacillota</taxon>
        <taxon>Bacilli</taxon>
        <taxon>Bacillales</taxon>
        <taxon>Alicyclobacillaceae</taxon>
        <taxon>Effusibacillus</taxon>
    </lineage>
</organism>
<reference evidence="6" key="1">
    <citation type="submission" date="2017-07" db="EMBL/GenBank/DDBJ databases">
        <title>Draft genome sequence of Effusibacillus lacus strain skLN1.</title>
        <authorList>
            <person name="Watanabe M."/>
            <person name="Kojima H."/>
            <person name="Fukui M."/>
        </authorList>
    </citation>
    <scope>NUCLEOTIDE SEQUENCE [LARGE SCALE GENOMIC DNA]</scope>
    <source>
        <strain evidence="6">skLN1</strain>
    </source>
</reference>
<dbReference type="Pfam" id="PF13556">
    <property type="entry name" value="HTH_30"/>
    <property type="match status" value="1"/>
</dbReference>
<evidence type="ECO:0000313" key="6">
    <source>
        <dbReference type="Proteomes" id="UP000217785"/>
    </source>
</evidence>
<dbReference type="Pfam" id="PF07905">
    <property type="entry name" value="PucR"/>
    <property type="match status" value="1"/>
</dbReference>
<feature type="domain" description="PucR C-terminal helix-turn-helix" evidence="3">
    <location>
        <begin position="447"/>
        <end position="505"/>
    </location>
</feature>
<keyword evidence="6" id="KW-1185">Reference proteome</keyword>
<accession>A0A292YEM0</accession>
<dbReference type="PANTHER" id="PTHR33744:SF1">
    <property type="entry name" value="DNA-BINDING TRANSCRIPTIONAL ACTIVATOR ADER"/>
    <property type="match status" value="1"/>
</dbReference>